<feature type="domain" description="Archaeal Type IV pilin N-terminal" evidence="2">
    <location>
        <begin position="10"/>
        <end position="94"/>
    </location>
</feature>
<keyword evidence="4" id="KW-1185">Reference proteome</keyword>
<keyword evidence="1" id="KW-0812">Transmembrane</keyword>
<dbReference type="STRING" id="323259.Mhun_0297"/>
<reference evidence="4" key="1">
    <citation type="journal article" date="2016" name="Stand. Genomic Sci.">
        <title>Complete genome sequence of Methanospirillum hungatei type strain JF1.</title>
        <authorList>
            <person name="Gunsalus R.P."/>
            <person name="Cook L.E."/>
            <person name="Crable B."/>
            <person name="Rohlin L."/>
            <person name="McDonald E."/>
            <person name="Mouttaki H."/>
            <person name="Sieber J.R."/>
            <person name="Poweleit N."/>
            <person name="Zhou H."/>
            <person name="Lapidus A.L."/>
            <person name="Daligault H.E."/>
            <person name="Land M."/>
            <person name="Gilna P."/>
            <person name="Ivanova N."/>
            <person name="Kyrpides N."/>
            <person name="Culley D.E."/>
            <person name="McInerney M.J."/>
        </authorList>
    </citation>
    <scope>NUCLEOTIDE SEQUENCE [LARGE SCALE GENOMIC DNA]</scope>
    <source>
        <strain evidence="4">ATCC 27890 / DSM 864 / NBRC 100397 / JF-1</strain>
    </source>
</reference>
<dbReference type="NCBIfam" id="TIGR02537">
    <property type="entry name" value="arch_flag_Nterm"/>
    <property type="match status" value="1"/>
</dbReference>
<dbReference type="OrthoDB" id="118020at2157"/>
<evidence type="ECO:0000313" key="4">
    <source>
        <dbReference type="Proteomes" id="UP000001941"/>
    </source>
</evidence>
<dbReference type="HOGENOM" id="CLU_092288_0_0_2"/>
<proteinExistence type="predicted"/>
<evidence type="ECO:0000259" key="2">
    <source>
        <dbReference type="Pfam" id="PF07790"/>
    </source>
</evidence>
<keyword evidence="1" id="KW-0472">Membrane</keyword>
<dbReference type="RefSeq" id="WP_011447363.1">
    <property type="nucleotide sequence ID" value="NC_007796.1"/>
</dbReference>
<feature type="transmembrane region" description="Helical" evidence="1">
    <location>
        <begin position="12"/>
        <end position="36"/>
    </location>
</feature>
<dbReference type="KEGG" id="mhu:Mhun_0297"/>
<organism evidence="3 4">
    <name type="scientific">Methanospirillum hungatei JF-1 (strain ATCC 27890 / DSM 864 / NBRC 100397 / JF-1)</name>
    <dbReference type="NCBI Taxonomy" id="323259"/>
    <lineage>
        <taxon>Archaea</taxon>
        <taxon>Methanobacteriati</taxon>
        <taxon>Methanobacteriota</taxon>
        <taxon>Stenosarchaea group</taxon>
        <taxon>Methanomicrobia</taxon>
        <taxon>Methanomicrobiales</taxon>
        <taxon>Methanospirillaceae</taxon>
        <taxon>Methanospirillum</taxon>
    </lineage>
</organism>
<dbReference type="EMBL" id="CP000254">
    <property type="protein sequence ID" value="ABD40068.1"/>
    <property type="molecule type" value="Genomic_DNA"/>
</dbReference>
<evidence type="ECO:0000256" key="1">
    <source>
        <dbReference type="SAM" id="Phobius"/>
    </source>
</evidence>
<dbReference type="eggNOG" id="arCOG02421">
    <property type="taxonomic scope" value="Archaea"/>
</dbReference>
<dbReference type="InterPro" id="IPR012859">
    <property type="entry name" value="Pilin_N_archaeal"/>
</dbReference>
<dbReference type="InterPro" id="IPR013373">
    <property type="entry name" value="Flagellin/pilin_N_arc"/>
</dbReference>
<sequence>MKKNYRLFEDAVSPVIGVLLMLVVTIIIAAVVSGFAGGLAGDTQKVPQASIQVKTGYGTNYYGDAIDKNNFGIYFEHLSGDPLPTKDIEIITYLTLPNGTVVTHKQNANSPFQNETTTGYTRVPFIRDQMLGNYYNTTAQIDAGGSNPCWFGVYTLMPGQVVRTYKKGVTAGFLGLVPESSLYPVNAADFAAGADLLEQCIQQGSQVDIKWLHKPSGKYILDTKINLQG</sequence>
<gene>
    <name evidence="3" type="ordered locus">Mhun_0297</name>
</gene>
<evidence type="ECO:0000313" key="3">
    <source>
        <dbReference type="EMBL" id="ABD40068.1"/>
    </source>
</evidence>
<protein>
    <recommendedName>
        <fullName evidence="2">Archaeal Type IV pilin N-terminal domain-containing protein</fullName>
    </recommendedName>
</protein>
<name>Q2FMY2_METHJ</name>
<dbReference type="Pfam" id="PF07790">
    <property type="entry name" value="Pilin_N"/>
    <property type="match status" value="1"/>
</dbReference>
<dbReference type="Proteomes" id="UP000001941">
    <property type="component" value="Chromosome"/>
</dbReference>
<keyword evidence="1" id="KW-1133">Transmembrane helix</keyword>
<dbReference type="InParanoid" id="Q2FMY2"/>
<dbReference type="EnsemblBacteria" id="ABD40068">
    <property type="protein sequence ID" value="ABD40068"/>
    <property type="gene ID" value="Mhun_0297"/>
</dbReference>
<dbReference type="GeneID" id="3923081"/>
<dbReference type="AlphaFoldDB" id="Q2FMY2"/>
<accession>Q2FMY2</accession>